<evidence type="ECO:0000259" key="4">
    <source>
        <dbReference type="SMART" id="SM00822"/>
    </source>
</evidence>
<dbReference type="InterPro" id="IPR020904">
    <property type="entry name" value="Sc_DH/Rdtase_CS"/>
</dbReference>
<sequence>MRPADDLGQGAPGQSITGAGRRPERRRRFPPTATPVGRRARRAAPVLAGTARRGGVAGPGRGRAAGPVARNRPRAASGRARAPDAAPGRRTPVPGALGWAGVVPTRLQEAHVKRSVTVVTGGSRGIGAATCLRLAADGHDVVVGYVRDAAAAQAVVDGVRAAGARGVAVRVDTAVEADVERLFESAEQTLGPVTGLVNNAGVTGPLGRLADTDTADLRRVVDVNLLGTLLCSRRAAQLMASRDGGAIVNVSSAAATLGSPGEYVHYAAAKAAVDALTMGLAKELGPDGVRVNAVAPGIVDTEIHAAMGDPDRARRAAGAIPLRRPGQAEEIAAAIAWLMSPDASYTTGTVLRVSGGR</sequence>
<organism evidence="5 6">
    <name type="scientific">Streptomyces glaucus</name>
    <dbReference type="NCBI Taxonomy" id="284029"/>
    <lineage>
        <taxon>Bacteria</taxon>
        <taxon>Bacillati</taxon>
        <taxon>Actinomycetota</taxon>
        <taxon>Actinomycetes</taxon>
        <taxon>Kitasatosporales</taxon>
        <taxon>Streptomycetaceae</taxon>
        <taxon>Streptomyces</taxon>
    </lineage>
</organism>
<evidence type="ECO:0000313" key="5">
    <source>
        <dbReference type="EMBL" id="GAA2456301.1"/>
    </source>
</evidence>
<name>A0ABN3KDK5_9ACTN</name>
<feature type="compositionally biased region" description="Low complexity" evidence="3">
    <location>
        <begin position="30"/>
        <end position="54"/>
    </location>
</feature>
<dbReference type="Pfam" id="PF13561">
    <property type="entry name" value="adh_short_C2"/>
    <property type="match status" value="1"/>
</dbReference>
<dbReference type="CDD" id="cd05233">
    <property type="entry name" value="SDR_c"/>
    <property type="match status" value="1"/>
</dbReference>
<keyword evidence="6" id="KW-1185">Reference proteome</keyword>
<proteinExistence type="inferred from homology"/>
<dbReference type="Proteomes" id="UP001500460">
    <property type="component" value="Unassembled WGS sequence"/>
</dbReference>
<dbReference type="InterPro" id="IPR002347">
    <property type="entry name" value="SDR_fam"/>
</dbReference>
<dbReference type="EMBL" id="BAAATK010000055">
    <property type="protein sequence ID" value="GAA2456301.1"/>
    <property type="molecule type" value="Genomic_DNA"/>
</dbReference>
<evidence type="ECO:0000313" key="6">
    <source>
        <dbReference type="Proteomes" id="UP001500460"/>
    </source>
</evidence>
<evidence type="ECO:0000256" key="2">
    <source>
        <dbReference type="ARBA" id="ARBA00023002"/>
    </source>
</evidence>
<dbReference type="Gene3D" id="3.40.50.720">
    <property type="entry name" value="NAD(P)-binding Rossmann-like Domain"/>
    <property type="match status" value="1"/>
</dbReference>
<feature type="region of interest" description="Disordered" evidence="3">
    <location>
        <begin position="1"/>
        <end position="93"/>
    </location>
</feature>
<reference evidence="5 6" key="1">
    <citation type="journal article" date="2019" name="Int. J. Syst. Evol. Microbiol.">
        <title>The Global Catalogue of Microorganisms (GCM) 10K type strain sequencing project: providing services to taxonomists for standard genome sequencing and annotation.</title>
        <authorList>
            <consortium name="The Broad Institute Genomics Platform"/>
            <consortium name="The Broad Institute Genome Sequencing Center for Infectious Disease"/>
            <person name="Wu L."/>
            <person name="Ma J."/>
        </authorList>
    </citation>
    <scope>NUCLEOTIDE SEQUENCE [LARGE SCALE GENOMIC DNA]</scope>
    <source>
        <strain evidence="5 6">JCM 6922</strain>
    </source>
</reference>
<comment type="similarity">
    <text evidence="1">Belongs to the short-chain dehydrogenases/reductases (SDR) family.</text>
</comment>
<dbReference type="PROSITE" id="PS00061">
    <property type="entry name" value="ADH_SHORT"/>
    <property type="match status" value="1"/>
</dbReference>
<dbReference type="SMART" id="SM00822">
    <property type="entry name" value="PKS_KR"/>
    <property type="match status" value="1"/>
</dbReference>
<evidence type="ECO:0000256" key="1">
    <source>
        <dbReference type="ARBA" id="ARBA00006484"/>
    </source>
</evidence>
<keyword evidence="2" id="KW-0560">Oxidoreductase</keyword>
<protein>
    <recommendedName>
        <fullName evidence="4">Ketoreductase domain-containing protein</fullName>
    </recommendedName>
</protein>
<dbReference type="SUPFAM" id="SSF51735">
    <property type="entry name" value="NAD(P)-binding Rossmann-fold domains"/>
    <property type="match status" value="1"/>
</dbReference>
<feature type="compositionally biased region" description="Low complexity" evidence="3">
    <location>
        <begin position="64"/>
        <end position="90"/>
    </location>
</feature>
<dbReference type="InterPro" id="IPR036291">
    <property type="entry name" value="NAD(P)-bd_dom_sf"/>
</dbReference>
<accession>A0ABN3KDK5</accession>
<dbReference type="PANTHER" id="PTHR43639">
    <property type="entry name" value="OXIDOREDUCTASE, SHORT-CHAIN DEHYDROGENASE/REDUCTASE FAMILY (AFU_ORTHOLOGUE AFUA_5G02870)"/>
    <property type="match status" value="1"/>
</dbReference>
<comment type="caution">
    <text evidence="5">The sequence shown here is derived from an EMBL/GenBank/DDBJ whole genome shotgun (WGS) entry which is preliminary data.</text>
</comment>
<evidence type="ECO:0000256" key="3">
    <source>
        <dbReference type="SAM" id="MobiDB-lite"/>
    </source>
</evidence>
<feature type="domain" description="Ketoreductase" evidence="4">
    <location>
        <begin position="115"/>
        <end position="297"/>
    </location>
</feature>
<dbReference type="PRINTS" id="PR00081">
    <property type="entry name" value="GDHRDH"/>
</dbReference>
<gene>
    <name evidence="5" type="ORF">GCM10010421_56920</name>
</gene>
<dbReference type="PRINTS" id="PR00080">
    <property type="entry name" value="SDRFAMILY"/>
</dbReference>
<dbReference type="PANTHER" id="PTHR43639:SF1">
    <property type="entry name" value="SHORT-CHAIN DEHYDROGENASE_REDUCTASE FAMILY PROTEIN"/>
    <property type="match status" value="1"/>
</dbReference>
<dbReference type="InterPro" id="IPR057326">
    <property type="entry name" value="KR_dom"/>
</dbReference>